<dbReference type="EMBL" id="JAUSVM010000001">
    <property type="protein sequence ID" value="MDQ0424445.1"/>
    <property type="molecule type" value="Genomic_DNA"/>
</dbReference>
<name>A0ABU0GGG1_9CELL</name>
<protein>
    <submittedName>
        <fullName evidence="2">Uncharacterized protein</fullName>
    </submittedName>
</protein>
<evidence type="ECO:0000313" key="3">
    <source>
        <dbReference type="Proteomes" id="UP001240250"/>
    </source>
</evidence>
<organism evidence="2 3">
    <name type="scientific">Cellulomonas iranensis</name>
    <dbReference type="NCBI Taxonomy" id="76862"/>
    <lineage>
        <taxon>Bacteria</taxon>
        <taxon>Bacillati</taxon>
        <taxon>Actinomycetota</taxon>
        <taxon>Actinomycetes</taxon>
        <taxon>Micrococcales</taxon>
        <taxon>Cellulomonadaceae</taxon>
        <taxon>Cellulomonas</taxon>
    </lineage>
</organism>
<comment type="caution">
    <text evidence="2">The sequence shown here is derived from an EMBL/GenBank/DDBJ whole genome shotgun (WGS) entry which is preliminary data.</text>
</comment>
<feature type="region of interest" description="Disordered" evidence="1">
    <location>
        <begin position="23"/>
        <end position="60"/>
    </location>
</feature>
<keyword evidence="3" id="KW-1185">Reference proteome</keyword>
<accession>A0ABU0GGG1</accession>
<evidence type="ECO:0000313" key="2">
    <source>
        <dbReference type="EMBL" id="MDQ0424445.1"/>
    </source>
</evidence>
<dbReference type="RefSeq" id="WP_156442054.1">
    <property type="nucleotide sequence ID" value="NZ_JAGIBB010000084.1"/>
</dbReference>
<sequence length="60" mass="5704">MAEPVRPLLVVAGDPAGMCDPETGACALPARPDEPSGADAPSGPGASAGGERPVGVNPPA</sequence>
<gene>
    <name evidence="2" type="ORF">JO380_000826</name>
</gene>
<evidence type="ECO:0000256" key="1">
    <source>
        <dbReference type="SAM" id="MobiDB-lite"/>
    </source>
</evidence>
<feature type="compositionally biased region" description="Low complexity" evidence="1">
    <location>
        <begin position="35"/>
        <end position="45"/>
    </location>
</feature>
<dbReference type="Proteomes" id="UP001240250">
    <property type="component" value="Unassembled WGS sequence"/>
</dbReference>
<proteinExistence type="predicted"/>
<reference evidence="2 3" key="1">
    <citation type="submission" date="2023-07" db="EMBL/GenBank/DDBJ databases">
        <title>Sequencing the genomes of 1000 actinobacteria strains.</title>
        <authorList>
            <person name="Klenk H.-P."/>
        </authorList>
    </citation>
    <scope>NUCLEOTIDE SEQUENCE [LARGE SCALE GENOMIC DNA]</scope>
    <source>
        <strain evidence="2 3">DSM 14785</strain>
    </source>
</reference>